<keyword evidence="3" id="KW-0436">Ligase</keyword>
<dbReference type="OrthoDB" id="9803706at2"/>
<dbReference type="PANTHER" id="PTHR43842">
    <property type="entry name" value="PROPIONYL-COA CARBOXYLASE BETA CHAIN"/>
    <property type="match status" value="1"/>
</dbReference>
<protein>
    <submittedName>
        <fullName evidence="3">Putative propionyl-CoA carboxylase beta chain 5</fullName>
        <ecNumber evidence="3">6.4.1.3</ecNumber>
    </submittedName>
</protein>
<dbReference type="AlphaFoldDB" id="A0A245ZKS5"/>
<dbReference type="Gene3D" id="3.90.226.10">
    <property type="entry name" value="2-enoyl-CoA Hydratase, Chain A, domain 1"/>
    <property type="match status" value="2"/>
</dbReference>
<dbReference type="PANTHER" id="PTHR43842:SF2">
    <property type="entry name" value="PROPIONYL-COA CARBOXYLASE BETA CHAIN, MITOCHONDRIAL"/>
    <property type="match status" value="1"/>
</dbReference>
<organism evidence="3 4">
    <name type="scientific">Sphingomonas dokdonensis</name>
    <dbReference type="NCBI Taxonomy" id="344880"/>
    <lineage>
        <taxon>Bacteria</taxon>
        <taxon>Pseudomonadati</taxon>
        <taxon>Pseudomonadota</taxon>
        <taxon>Alphaproteobacteria</taxon>
        <taxon>Sphingomonadales</taxon>
        <taxon>Sphingomonadaceae</taxon>
        <taxon>Sphingomonas</taxon>
    </lineage>
</organism>
<accession>A0A245ZKS5</accession>
<reference evidence="3 4" key="1">
    <citation type="submission" date="2017-03" db="EMBL/GenBank/DDBJ databases">
        <title>Genome sequence of Sphingomonas dokdonensis DSM 21029.</title>
        <authorList>
            <person name="Poehlein A."/>
            <person name="Wuebbeler J.H."/>
            <person name="Steinbuechel A."/>
            <person name="Daniel R."/>
        </authorList>
    </citation>
    <scope>NUCLEOTIDE SEQUENCE [LARGE SCALE GENOMIC DNA]</scope>
    <source>
        <strain evidence="3 4">DSM 21029</strain>
    </source>
</reference>
<dbReference type="Pfam" id="PF01039">
    <property type="entry name" value="Carboxyl_trans"/>
    <property type="match status" value="1"/>
</dbReference>
<proteinExistence type="predicted"/>
<dbReference type="EC" id="6.4.1.3" evidence="3"/>
<dbReference type="InterPro" id="IPR011762">
    <property type="entry name" value="COA_CT_N"/>
</dbReference>
<evidence type="ECO:0000259" key="1">
    <source>
        <dbReference type="PROSITE" id="PS50980"/>
    </source>
</evidence>
<evidence type="ECO:0000313" key="4">
    <source>
        <dbReference type="Proteomes" id="UP000197290"/>
    </source>
</evidence>
<dbReference type="InterPro" id="IPR011763">
    <property type="entry name" value="COA_CT_C"/>
</dbReference>
<dbReference type="SUPFAM" id="SSF52096">
    <property type="entry name" value="ClpP/crotonase"/>
    <property type="match status" value="2"/>
</dbReference>
<dbReference type="Proteomes" id="UP000197290">
    <property type="component" value="Unassembled WGS sequence"/>
</dbReference>
<dbReference type="InterPro" id="IPR051047">
    <property type="entry name" value="AccD/PCCB"/>
</dbReference>
<dbReference type="RefSeq" id="WP_088367334.1">
    <property type="nucleotide sequence ID" value="NZ_NBBI01000003.1"/>
</dbReference>
<evidence type="ECO:0000313" key="3">
    <source>
        <dbReference type="EMBL" id="OWK30342.1"/>
    </source>
</evidence>
<gene>
    <name evidence="3" type="primary">accD5</name>
    <name evidence="3" type="ORF">SPDO_20270</name>
</gene>
<comment type="caution">
    <text evidence="3">The sequence shown here is derived from an EMBL/GenBank/DDBJ whole genome shotgun (WGS) entry which is preliminary data.</text>
</comment>
<dbReference type="EMBL" id="NBBI01000003">
    <property type="protein sequence ID" value="OWK30342.1"/>
    <property type="molecule type" value="Genomic_DNA"/>
</dbReference>
<dbReference type="InterPro" id="IPR034733">
    <property type="entry name" value="AcCoA_carboxyl_beta"/>
</dbReference>
<dbReference type="InterPro" id="IPR029045">
    <property type="entry name" value="ClpP/crotonase-like_dom_sf"/>
</dbReference>
<sequence length="475" mass="49379">MTATVEERDASDAQHGRGRLVARERLDILFDQGSLKDAEPAGDGVITAHGTIRGRPVMAFSQDVTTGDGIIAPAHVEKIGRLIDQAVAARTPIVGLYDSPGAALDTGLTGLRAQATLMRQQAEARGKIPQVALVFAETVGAAALSPALADVTFMLQADAALLLAGSEVLRDATGELASTAMLGGATLHATQTGMADGVFGDEIELLFAARVLLDLLPDPRAAPRVPSDADDRLAPALDTLVPLDAATPYDMHELARTIVDERDLIALQPDHAPNLICALGRVGGHPVGILANQPLVLGGALDTAATRKAVRFVQLCTRLGLPLVTLIDTPGFLPTRAEAGQGIVREAAMLLAAFAELPTRRVTIVTRRAFGAAWAVLAPPSGGRATCYAWPSAQTAAMGGDAAADRLFAPAEDQKKRDYAACIADPTHAVAAGLVRAVIRPAATRQVIAAALRQAADAQEFGSTLPNTFSNRSGT</sequence>
<feature type="domain" description="CoA carboxyltransferase N-terminal" evidence="1">
    <location>
        <begin position="1"/>
        <end position="228"/>
    </location>
</feature>
<name>A0A245ZKS5_9SPHN</name>
<evidence type="ECO:0000259" key="2">
    <source>
        <dbReference type="PROSITE" id="PS50989"/>
    </source>
</evidence>
<dbReference type="GO" id="GO:0004658">
    <property type="term" value="F:propionyl-CoA carboxylase activity"/>
    <property type="evidence" value="ECO:0007669"/>
    <property type="project" value="UniProtKB-EC"/>
</dbReference>
<dbReference type="PROSITE" id="PS50980">
    <property type="entry name" value="COA_CT_NTER"/>
    <property type="match status" value="1"/>
</dbReference>
<feature type="domain" description="CoA carboxyltransferase C-terminal" evidence="2">
    <location>
        <begin position="229"/>
        <end position="454"/>
    </location>
</feature>
<keyword evidence="4" id="KW-1185">Reference proteome</keyword>
<dbReference type="PROSITE" id="PS50989">
    <property type="entry name" value="COA_CT_CTER"/>
    <property type="match status" value="1"/>
</dbReference>